<proteinExistence type="predicted"/>
<dbReference type="EMBL" id="FTNI01000003">
    <property type="protein sequence ID" value="SIQ69311.1"/>
    <property type="molecule type" value="Genomic_DNA"/>
</dbReference>
<feature type="domain" description="MmyB-like transcription regulator ligand binding" evidence="1">
    <location>
        <begin position="1"/>
        <end position="112"/>
    </location>
</feature>
<dbReference type="Pfam" id="PF17765">
    <property type="entry name" value="MLTR_LBD"/>
    <property type="match status" value="1"/>
</dbReference>
<dbReference type="STRING" id="58117.SAMN05421833_103162"/>
<dbReference type="PANTHER" id="PTHR35010:SF2">
    <property type="entry name" value="BLL4672 PROTEIN"/>
    <property type="match status" value="1"/>
</dbReference>
<dbReference type="PANTHER" id="PTHR35010">
    <property type="entry name" value="BLL4672 PROTEIN-RELATED"/>
    <property type="match status" value="1"/>
</dbReference>
<dbReference type="AlphaFoldDB" id="A0A1N6UUV2"/>
<name>A0A1N6UUV2_9ACTN</name>
<evidence type="ECO:0000313" key="2">
    <source>
        <dbReference type="EMBL" id="SIQ69311.1"/>
    </source>
</evidence>
<dbReference type="Proteomes" id="UP000186096">
    <property type="component" value="Unassembled WGS sequence"/>
</dbReference>
<dbReference type="InterPro" id="IPR041413">
    <property type="entry name" value="MLTR_LBD"/>
</dbReference>
<gene>
    <name evidence="2" type="ORF">SAMN05421833_103162</name>
</gene>
<protein>
    <recommendedName>
        <fullName evidence="1">MmyB-like transcription regulator ligand binding domain-containing protein</fullName>
    </recommendedName>
</protein>
<sequence length="120" mass="13503">MLWWMFTDPAARMVFVEWEQEASALLARFRSAAARHPGDHGFEELTARLKAASPEIRAWWPRHDIAPLGSGIKRLRHPLLGEQELRHVVLLTADDVEQKLVAFRAADADQARIAELVAAG</sequence>
<evidence type="ECO:0000313" key="3">
    <source>
        <dbReference type="Proteomes" id="UP000186096"/>
    </source>
</evidence>
<organism evidence="2 3">
    <name type="scientific">Microbispora rosea</name>
    <dbReference type="NCBI Taxonomy" id="58117"/>
    <lineage>
        <taxon>Bacteria</taxon>
        <taxon>Bacillati</taxon>
        <taxon>Actinomycetota</taxon>
        <taxon>Actinomycetes</taxon>
        <taxon>Streptosporangiales</taxon>
        <taxon>Streptosporangiaceae</taxon>
        <taxon>Microbispora</taxon>
    </lineage>
</organism>
<dbReference type="Gene3D" id="3.30.450.180">
    <property type="match status" value="1"/>
</dbReference>
<reference evidence="3" key="1">
    <citation type="submission" date="2017-01" db="EMBL/GenBank/DDBJ databases">
        <authorList>
            <person name="Varghese N."/>
            <person name="Submissions S."/>
        </authorList>
    </citation>
    <scope>NUCLEOTIDE SEQUENCE [LARGE SCALE GENOMIC DNA]</scope>
    <source>
        <strain evidence="3">ATCC 12950</strain>
    </source>
</reference>
<evidence type="ECO:0000259" key="1">
    <source>
        <dbReference type="Pfam" id="PF17765"/>
    </source>
</evidence>
<accession>A0A1N6UUV2</accession>
<keyword evidence="3" id="KW-1185">Reference proteome</keyword>